<keyword evidence="2" id="KW-1185">Reference proteome</keyword>
<gene>
    <name evidence="1" type="ORF">OSB1V03_LOCUS21807</name>
</gene>
<feature type="non-terminal residue" evidence="1">
    <location>
        <position position="1"/>
    </location>
</feature>
<name>A0A7R9QKI2_9ACAR</name>
<protein>
    <submittedName>
        <fullName evidence="1">Uncharacterized protein</fullName>
    </submittedName>
</protein>
<evidence type="ECO:0000313" key="1">
    <source>
        <dbReference type="EMBL" id="CAD7648183.1"/>
    </source>
</evidence>
<sequence length="63" mass="7341">MNTIICKRVPLIASAKTWLADECQRRALHQSSVVCKQVAGRYVRYKTKFKTFPMTYEMANPPY</sequence>
<proteinExistence type="predicted"/>
<organism evidence="1">
    <name type="scientific">Medioppia subpectinata</name>
    <dbReference type="NCBI Taxonomy" id="1979941"/>
    <lineage>
        <taxon>Eukaryota</taxon>
        <taxon>Metazoa</taxon>
        <taxon>Ecdysozoa</taxon>
        <taxon>Arthropoda</taxon>
        <taxon>Chelicerata</taxon>
        <taxon>Arachnida</taxon>
        <taxon>Acari</taxon>
        <taxon>Acariformes</taxon>
        <taxon>Sarcoptiformes</taxon>
        <taxon>Oribatida</taxon>
        <taxon>Brachypylina</taxon>
        <taxon>Oppioidea</taxon>
        <taxon>Oppiidae</taxon>
        <taxon>Medioppia</taxon>
    </lineage>
</organism>
<dbReference type="EMBL" id="OC897055">
    <property type="protein sequence ID" value="CAD7648183.1"/>
    <property type="molecule type" value="Genomic_DNA"/>
</dbReference>
<dbReference type="Proteomes" id="UP000759131">
    <property type="component" value="Unassembled WGS sequence"/>
</dbReference>
<evidence type="ECO:0000313" key="2">
    <source>
        <dbReference type="Proteomes" id="UP000759131"/>
    </source>
</evidence>
<dbReference type="EMBL" id="CAJPIZ010042480">
    <property type="protein sequence ID" value="CAG2121861.1"/>
    <property type="molecule type" value="Genomic_DNA"/>
</dbReference>
<accession>A0A7R9QKI2</accession>
<dbReference type="AlphaFoldDB" id="A0A7R9QKI2"/>
<reference evidence="1" key="1">
    <citation type="submission" date="2020-11" db="EMBL/GenBank/DDBJ databases">
        <authorList>
            <person name="Tran Van P."/>
        </authorList>
    </citation>
    <scope>NUCLEOTIDE SEQUENCE</scope>
</reference>